<evidence type="ECO:0000256" key="1">
    <source>
        <dbReference type="SAM" id="MobiDB-lite"/>
    </source>
</evidence>
<organism evidence="2 3">
    <name type="scientific">Albula glossodonta</name>
    <name type="common">roundjaw bonefish</name>
    <dbReference type="NCBI Taxonomy" id="121402"/>
    <lineage>
        <taxon>Eukaryota</taxon>
        <taxon>Metazoa</taxon>
        <taxon>Chordata</taxon>
        <taxon>Craniata</taxon>
        <taxon>Vertebrata</taxon>
        <taxon>Euteleostomi</taxon>
        <taxon>Actinopterygii</taxon>
        <taxon>Neopterygii</taxon>
        <taxon>Teleostei</taxon>
        <taxon>Albuliformes</taxon>
        <taxon>Albulidae</taxon>
        <taxon>Albula</taxon>
    </lineage>
</organism>
<keyword evidence="3" id="KW-1185">Reference proteome</keyword>
<feature type="compositionally biased region" description="Basic and acidic residues" evidence="1">
    <location>
        <begin position="111"/>
        <end position="126"/>
    </location>
</feature>
<dbReference type="EMBL" id="JAFBMS010000001">
    <property type="protein sequence ID" value="KAG9355530.1"/>
    <property type="molecule type" value="Genomic_DNA"/>
</dbReference>
<dbReference type="Proteomes" id="UP000824540">
    <property type="component" value="Unassembled WGS sequence"/>
</dbReference>
<proteinExistence type="predicted"/>
<accession>A0A8T2PVY5</accession>
<protein>
    <submittedName>
        <fullName evidence="2">Uncharacterized protein</fullName>
    </submittedName>
</protein>
<name>A0A8T2PVY5_9TELE</name>
<gene>
    <name evidence="2" type="ORF">JZ751_000368</name>
</gene>
<feature type="region of interest" description="Disordered" evidence="1">
    <location>
        <begin position="72"/>
        <end position="134"/>
    </location>
</feature>
<reference evidence="2" key="1">
    <citation type="thesis" date="2021" institute="BYU ScholarsArchive" country="Provo, UT, USA">
        <title>Applications of and Algorithms for Genome Assembly and Genomic Analyses with an Emphasis on Marine Teleosts.</title>
        <authorList>
            <person name="Pickett B.D."/>
        </authorList>
    </citation>
    <scope>NUCLEOTIDE SEQUENCE</scope>
    <source>
        <strain evidence="2">HI-2016</strain>
    </source>
</reference>
<sequence length="163" mass="18224">MGYSLAWDGHEVTMATTSMEDRAACTHSMAIGQDAPPQNCMVLQYAGILTSSFVVRFEATRYVWKPERPKIDQTEKKHTTNSTAVQEGSCFVRPRPGQDPWVCETGVEEGDDHKDEQHSSNHRDATGQESLWPSASESVVRGKLHLSLCIQWKSSLCPLVNHH</sequence>
<evidence type="ECO:0000313" key="3">
    <source>
        <dbReference type="Proteomes" id="UP000824540"/>
    </source>
</evidence>
<evidence type="ECO:0000313" key="2">
    <source>
        <dbReference type="EMBL" id="KAG9355530.1"/>
    </source>
</evidence>
<dbReference type="AlphaFoldDB" id="A0A8T2PVY5"/>
<comment type="caution">
    <text evidence="2">The sequence shown here is derived from an EMBL/GenBank/DDBJ whole genome shotgun (WGS) entry which is preliminary data.</text>
</comment>